<dbReference type="PROSITE" id="PS50857">
    <property type="entry name" value="COX2_CUA"/>
    <property type="match status" value="1"/>
</dbReference>
<evidence type="ECO:0000256" key="17">
    <source>
        <dbReference type="RuleBase" id="RU000456"/>
    </source>
</evidence>
<keyword evidence="13 19" id="KW-0472">Membrane</keyword>
<keyword evidence="8" id="KW-1278">Translocase</keyword>
<dbReference type="Proteomes" id="UP000324285">
    <property type="component" value="Chromosome"/>
</dbReference>
<dbReference type="NCBIfam" id="TIGR02866">
    <property type="entry name" value="CoxB"/>
    <property type="match status" value="1"/>
</dbReference>
<keyword evidence="10 19" id="KW-1133">Transmembrane helix</keyword>
<dbReference type="InterPro" id="IPR009056">
    <property type="entry name" value="Cyt_c-like_dom"/>
</dbReference>
<keyword evidence="4 16" id="KW-0349">Heme</keyword>
<reference evidence="23" key="1">
    <citation type="submission" date="2021-02" db="EMBL/GenBank/DDBJ databases">
        <title>Strain Y2R2, a novel species of the genus Halomonas.</title>
        <authorList>
            <person name="Huang H."/>
        </authorList>
    </citation>
    <scope>NUCLEOTIDE SEQUENCE</scope>
    <source>
        <strain evidence="23">Y2R2</strain>
    </source>
</reference>
<dbReference type="InterPro" id="IPR011759">
    <property type="entry name" value="Cyt_c_oxidase_su2_TM_dom"/>
</dbReference>
<evidence type="ECO:0000256" key="1">
    <source>
        <dbReference type="ARBA" id="ARBA00004141"/>
    </source>
</evidence>
<dbReference type="SUPFAM" id="SSF46626">
    <property type="entry name" value="Cytochrome c"/>
    <property type="match status" value="1"/>
</dbReference>
<dbReference type="EMBL" id="CP038437">
    <property type="protein sequence ID" value="QEM81917.1"/>
    <property type="molecule type" value="Genomic_DNA"/>
</dbReference>
<feature type="domain" description="Cytochrome oxidase subunit II copper A binding" evidence="20">
    <location>
        <begin position="120"/>
        <end position="257"/>
    </location>
</feature>
<dbReference type="Pfam" id="PF02790">
    <property type="entry name" value="COX2_TM"/>
    <property type="match status" value="1"/>
</dbReference>
<proteinExistence type="inferred from homology"/>
<comment type="subcellular location">
    <subcellularLocation>
        <location evidence="17">Cell membrane</location>
        <topology evidence="17">Multi-pass membrane protein</topology>
    </subcellularLocation>
    <subcellularLocation>
        <location evidence="1">Membrane</location>
        <topology evidence="1">Multi-pass membrane protein</topology>
    </subcellularLocation>
</comment>
<evidence type="ECO:0000313" key="23">
    <source>
        <dbReference type="EMBL" id="QEM81917.1"/>
    </source>
</evidence>
<evidence type="ECO:0000256" key="3">
    <source>
        <dbReference type="ARBA" id="ARBA00022448"/>
    </source>
</evidence>
<dbReference type="InterPro" id="IPR045187">
    <property type="entry name" value="CcO_II"/>
</dbReference>
<dbReference type="SUPFAM" id="SSF81464">
    <property type="entry name" value="Cytochrome c oxidase subunit II-like, transmembrane region"/>
    <property type="match status" value="1"/>
</dbReference>
<comment type="catalytic activity">
    <reaction evidence="15 18">
        <text>4 Fe(II)-[cytochrome c] + O2 + 8 H(+)(in) = 4 Fe(III)-[cytochrome c] + 2 H2O + 4 H(+)(out)</text>
        <dbReference type="Rhea" id="RHEA:11436"/>
        <dbReference type="Rhea" id="RHEA-COMP:10350"/>
        <dbReference type="Rhea" id="RHEA-COMP:14399"/>
        <dbReference type="ChEBI" id="CHEBI:15377"/>
        <dbReference type="ChEBI" id="CHEBI:15378"/>
        <dbReference type="ChEBI" id="CHEBI:15379"/>
        <dbReference type="ChEBI" id="CHEBI:29033"/>
        <dbReference type="ChEBI" id="CHEBI:29034"/>
        <dbReference type="EC" id="7.1.1.9"/>
    </reaction>
</comment>
<dbReference type="GO" id="GO:0004129">
    <property type="term" value="F:cytochrome-c oxidase activity"/>
    <property type="evidence" value="ECO:0007669"/>
    <property type="project" value="UniProtKB-EC"/>
</dbReference>
<dbReference type="InterPro" id="IPR036909">
    <property type="entry name" value="Cyt_c-like_dom_sf"/>
</dbReference>
<dbReference type="InterPro" id="IPR008972">
    <property type="entry name" value="Cupredoxin"/>
</dbReference>
<dbReference type="KEGG" id="hbh:E4T21_10385"/>
<keyword evidence="9 17" id="KW-0249">Electron transport</keyword>
<evidence type="ECO:0000259" key="22">
    <source>
        <dbReference type="PROSITE" id="PS51007"/>
    </source>
</evidence>
<dbReference type="Pfam" id="PF00116">
    <property type="entry name" value="COX2"/>
    <property type="match status" value="1"/>
</dbReference>
<evidence type="ECO:0000256" key="18">
    <source>
        <dbReference type="RuleBase" id="RU004024"/>
    </source>
</evidence>
<dbReference type="GO" id="GO:0005886">
    <property type="term" value="C:plasma membrane"/>
    <property type="evidence" value="ECO:0007669"/>
    <property type="project" value="UniProtKB-SubCell"/>
</dbReference>
<keyword evidence="11 16" id="KW-0408">Iron</keyword>
<evidence type="ECO:0000256" key="4">
    <source>
        <dbReference type="ARBA" id="ARBA00022617"/>
    </source>
</evidence>
<organism evidence="23 24">
    <name type="scientific">Halomonas binhaiensis</name>
    <dbReference type="NCBI Taxonomy" id="2562282"/>
    <lineage>
        <taxon>Bacteria</taxon>
        <taxon>Pseudomonadati</taxon>
        <taxon>Pseudomonadota</taxon>
        <taxon>Gammaproteobacteria</taxon>
        <taxon>Oceanospirillales</taxon>
        <taxon>Halomonadaceae</taxon>
        <taxon>Halomonas</taxon>
    </lineage>
</organism>
<dbReference type="InterPro" id="IPR002429">
    <property type="entry name" value="CcO_II-like_C"/>
</dbReference>
<dbReference type="GO" id="GO:0042773">
    <property type="term" value="P:ATP synthesis coupled electron transport"/>
    <property type="evidence" value="ECO:0007669"/>
    <property type="project" value="TreeGrafter"/>
</dbReference>
<protein>
    <recommendedName>
        <fullName evidence="18">Cytochrome c oxidase subunit 2</fullName>
        <ecNumber evidence="18">7.1.1.9</ecNumber>
    </recommendedName>
</protein>
<dbReference type="OrthoDB" id="9781261at2"/>
<evidence type="ECO:0000256" key="5">
    <source>
        <dbReference type="ARBA" id="ARBA00022660"/>
    </source>
</evidence>
<evidence type="ECO:0000256" key="14">
    <source>
        <dbReference type="ARBA" id="ARBA00024688"/>
    </source>
</evidence>
<dbReference type="PRINTS" id="PR01166">
    <property type="entry name" value="CYCOXIDASEII"/>
</dbReference>
<evidence type="ECO:0000259" key="21">
    <source>
        <dbReference type="PROSITE" id="PS50999"/>
    </source>
</evidence>
<keyword evidence="7 16" id="KW-0479">Metal-binding</keyword>
<dbReference type="PANTHER" id="PTHR22888:SF9">
    <property type="entry name" value="CYTOCHROME C OXIDASE SUBUNIT 2"/>
    <property type="match status" value="1"/>
</dbReference>
<name>A0A5C1NI45_9GAMM</name>
<feature type="transmembrane region" description="Helical" evidence="19">
    <location>
        <begin position="91"/>
        <end position="110"/>
    </location>
</feature>
<evidence type="ECO:0000256" key="15">
    <source>
        <dbReference type="ARBA" id="ARBA00047816"/>
    </source>
</evidence>
<evidence type="ECO:0000256" key="13">
    <source>
        <dbReference type="ARBA" id="ARBA00023136"/>
    </source>
</evidence>
<dbReference type="GO" id="GO:0020037">
    <property type="term" value="F:heme binding"/>
    <property type="evidence" value="ECO:0007669"/>
    <property type="project" value="InterPro"/>
</dbReference>
<dbReference type="Gene3D" id="1.10.760.10">
    <property type="entry name" value="Cytochrome c-like domain"/>
    <property type="match status" value="1"/>
</dbReference>
<dbReference type="EC" id="7.1.1.9" evidence="18"/>
<dbReference type="Gene3D" id="2.60.40.420">
    <property type="entry name" value="Cupredoxins - blue copper proteins"/>
    <property type="match status" value="1"/>
</dbReference>
<dbReference type="GO" id="GO:0016491">
    <property type="term" value="F:oxidoreductase activity"/>
    <property type="evidence" value="ECO:0007669"/>
    <property type="project" value="InterPro"/>
</dbReference>
<evidence type="ECO:0000256" key="9">
    <source>
        <dbReference type="ARBA" id="ARBA00022982"/>
    </source>
</evidence>
<feature type="domain" description="Cytochrome oxidase subunit II transmembrane region profile" evidence="21">
    <location>
        <begin position="19"/>
        <end position="119"/>
    </location>
</feature>
<dbReference type="PROSITE" id="PS50999">
    <property type="entry name" value="COX2_TM"/>
    <property type="match status" value="1"/>
</dbReference>
<evidence type="ECO:0000256" key="6">
    <source>
        <dbReference type="ARBA" id="ARBA00022692"/>
    </source>
</evidence>
<feature type="domain" description="Cytochrome c" evidence="22">
    <location>
        <begin position="277"/>
        <end position="357"/>
    </location>
</feature>
<evidence type="ECO:0000256" key="16">
    <source>
        <dbReference type="PROSITE-ProRule" id="PRU00433"/>
    </source>
</evidence>
<sequence>MRKWHVWMTAGTLLLSGELSLGGKLHAADWNMPVGVTDLSREVHSLHMTIFWICVVIGVVVFGAMFYSLFRYRRSKGAQAAKFHEHTTVEVIWTAIPLLILIGMAVPATATLKKMYDASEADLDVMITGQQWRWQYSYLGEDVDFISSLATPREQISGEQERGENYLLEVDQPLVLPVGKKVRLLMTSDDVIHSWWVPELAVKQDAIPGFVNENWVRINEPGIYRGQCAELCGKDHGFMPVVVQAMEEEEFDAWLAERKSAASEEAAGADREWKLDELMERGEQVYGSICAACHQPNGAGLPPTFPALAGNQALLDDREHHLDTVLNGVAGTPMPGFRTTLSPVELAAVITYERNAWGNETGDVVQPSEIAEQLAE</sequence>
<evidence type="ECO:0000313" key="24">
    <source>
        <dbReference type="Proteomes" id="UP000324285"/>
    </source>
</evidence>
<evidence type="ECO:0000256" key="12">
    <source>
        <dbReference type="ARBA" id="ARBA00023008"/>
    </source>
</evidence>
<keyword evidence="3 17" id="KW-0813">Transport</keyword>
<dbReference type="InterPro" id="IPR001505">
    <property type="entry name" value="Copper_CuA"/>
</dbReference>
<evidence type="ECO:0000256" key="10">
    <source>
        <dbReference type="ARBA" id="ARBA00022989"/>
    </source>
</evidence>
<keyword evidence="5 17" id="KW-0679">Respiratory chain</keyword>
<evidence type="ECO:0000256" key="7">
    <source>
        <dbReference type="ARBA" id="ARBA00022723"/>
    </source>
</evidence>
<keyword evidence="24" id="KW-1185">Reference proteome</keyword>
<dbReference type="PROSITE" id="PS00078">
    <property type="entry name" value="COX2"/>
    <property type="match status" value="1"/>
</dbReference>
<evidence type="ECO:0000256" key="8">
    <source>
        <dbReference type="ARBA" id="ARBA00022967"/>
    </source>
</evidence>
<dbReference type="PANTHER" id="PTHR22888">
    <property type="entry name" value="CYTOCHROME C OXIDASE, SUBUNIT II"/>
    <property type="match status" value="1"/>
</dbReference>
<accession>A0A5C1NI45</accession>
<dbReference type="Gene3D" id="1.10.287.90">
    <property type="match status" value="1"/>
</dbReference>
<gene>
    <name evidence="23" type="primary">coxB</name>
    <name evidence="23" type="ORF">E4T21_10385</name>
</gene>
<evidence type="ECO:0000259" key="20">
    <source>
        <dbReference type="PROSITE" id="PS50857"/>
    </source>
</evidence>
<comment type="cofactor">
    <cofactor evidence="18">
        <name>Cu cation</name>
        <dbReference type="ChEBI" id="CHEBI:23378"/>
    </cofactor>
    <text evidence="18">Binds a copper A center.</text>
</comment>
<comment type="similarity">
    <text evidence="2 17">Belongs to the cytochrome c oxidase subunit 2 family.</text>
</comment>
<evidence type="ECO:0000256" key="19">
    <source>
        <dbReference type="SAM" id="Phobius"/>
    </source>
</evidence>
<evidence type="ECO:0000256" key="2">
    <source>
        <dbReference type="ARBA" id="ARBA00007866"/>
    </source>
</evidence>
<dbReference type="PROSITE" id="PS51007">
    <property type="entry name" value="CYTC"/>
    <property type="match status" value="1"/>
</dbReference>
<keyword evidence="6 17" id="KW-0812">Transmembrane</keyword>
<dbReference type="RefSeq" id="WP_149284927.1">
    <property type="nucleotide sequence ID" value="NZ_CP038437.2"/>
</dbReference>
<dbReference type="InterPro" id="IPR014222">
    <property type="entry name" value="Cyt_c_oxidase_su2"/>
</dbReference>
<dbReference type="GO" id="GO:0005507">
    <property type="term" value="F:copper ion binding"/>
    <property type="evidence" value="ECO:0007669"/>
    <property type="project" value="InterPro"/>
</dbReference>
<keyword evidence="12 18" id="KW-0186">Copper</keyword>
<dbReference type="SUPFAM" id="SSF49503">
    <property type="entry name" value="Cupredoxins"/>
    <property type="match status" value="1"/>
</dbReference>
<feature type="transmembrane region" description="Helical" evidence="19">
    <location>
        <begin position="46"/>
        <end position="70"/>
    </location>
</feature>
<dbReference type="InterPro" id="IPR036257">
    <property type="entry name" value="Cyt_c_oxidase_su2_TM_sf"/>
</dbReference>
<dbReference type="AlphaFoldDB" id="A0A5C1NI45"/>
<evidence type="ECO:0000256" key="11">
    <source>
        <dbReference type="ARBA" id="ARBA00023004"/>
    </source>
</evidence>
<dbReference type="Pfam" id="PF13442">
    <property type="entry name" value="Cytochrome_CBB3"/>
    <property type="match status" value="1"/>
</dbReference>
<comment type="function">
    <text evidence="14 18">Subunits I and II form the functional core of the enzyme complex. Electrons originating in cytochrome c are transferred via heme a and Cu(A) to the binuclear center formed by heme a3 and Cu(B).</text>
</comment>